<feature type="compositionally biased region" description="Polar residues" evidence="1">
    <location>
        <begin position="17"/>
        <end position="28"/>
    </location>
</feature>
<dbReference type="Proteomes" id="UP000294980">
    <property type="component" value="Unassembled WGS sequence"/>
</dbReference>
<comment type="caution">
    <text evidence="2">The sequence shown here is derived from an EMBL/GenBank/DDBJ whole genome shotgun (WGS) entry which is preliminary data.</text>
</comment>
<proteinExistence type="predicted"/>
<organism evidence="2 3">
    <name type="scientific">Chromatocurvus halotolerans</name>
    <dbReference type="NCBI Taxonomy" id="1132028"/>
    <lineage>
        <taxon>Bacteria</taxon>
        <taxon>Pseudomonadati</taxon>
        <taxon>Pseudomonadota</taxon>
        <taxon>Gammaproteobacteria</taxon>
        <taxon>Cellvibrionales</taxon>
        <taxon>Halieaceae</taxon>
        <taxon>Chromatocurvus</taxon>
    </lineage>
</organism>
<protein>
    <submittedName>
        <fullName evidence="2">Uncharacterized protein</fullName>
    </submittedName>
</protein>
<name>A0A4R2KG63_9GAMM</name>
<gene>
    <name evidence="2" type="ORF">EV688_1171</name>
</gene>
<sequence length="34" mass="3677">MDASNDIGQRAARPSDSIAQRDNVCSSSERLRGL</sequence>
<evidence type="ECO:0000256" key="1">
    <source>
        <dbReference type="SAM" id="MobiDB-lite"/>
    </source>
</evidence>
<keyword evidence="3" id="KW-1185">Reference proteome</keyword>
<evidence type="ECO:0000313" key="2">
    <source>
        <dbReference type="EMBL" id="TCO72711.1"/>
    </source>
</evidence>
<evidence type="ECO:0000313" key="3">
    <source>
        <dbReference type="Proteomes" id="UP000294980"/>
    </source>
</evidence>
<dbReference type="EMBL" id="SLWX01000017">
    <property type="protein sequence ID" value="TCO72711.1"/>
    <property type="molecule type" value="Genomic_DNA"/>
</dbReference>
<dbReference type="AlphaFoldDB" id="A0A4R2KG63"/>
<feature type="region of interest" description="Disordered" evidence="1">
    <location>
        <begin position="1"/>
        <end position="34"/>
    </location>
</feature>
<accession>A0A4R2KG63</accession>
<reference evidence="2 3" key="1">
    <citation type="submission" date="2019-03" db="EMBL/GenBank/DDBJ databases">
        <title>Genomic Encyclopedia of Type Strains, Phase IV (KMG-IV): sequencing the most valuable type-strain genomes for metagenomic binning, comparative biology and taxonomic classification.</title>
        <authorList>
            <person name="Goeker M."/>
        </authorList>
    </citation>
    <scope>NUCLEOTIDE SEQUENCE [LARGE SCALE GENOMIC DNA]</scope>
    <source>
        <strain evidence="2 3">DSM 23344</strain>
    </source>
</reference>